<keyword evidence="3" id="KW-1185">Reference proteome</keyword>
<reference evidence="3" key="1">
    <citation type="submission" date="2016-06" db="EMBL/GenBank/DDBJ databases">
        <title>Parallel loss of symbiosis genes in relatives of nitrogen-fixing non-legume Parasponia.</title>
        <authorList>
            <person name="Van Velzen R."/>
            <person name="Holmer R."/>
            <person name="Bu F."/>
            <person name="Rutten L."/>
            <person name="Van Zeijl A."/>
            <person name="Liu W."/>
            <person name="Santuari L."/>
            <person name="Cao Q."/>
            <person name="Sharma T."/>
            <person name="Shen D."/>
            <person name="Roswanjaya Y."/>
            <person name="Wardhani T."/>
            <person name="Kalhor M.S."/>
            <person name="Jansen J."/>
            <person name="Van den Hoogen J."/>
            <person name="Gungor B."/>
            <person name="Hartog M."/>
            <person name="Hontelez J."/>
            <person name="Verver J."/>
            <person name="Yang W.-C."/>
            <person name="Schijlen E."/>
            <person name="Repin R."/>
            <person name="Schilthuizen M."/>
            <person name="Schranz E."/>
            <person name="Heidstra R."/>
            <person name="Miyata K."/>
            <person name="Fedorova E."/>
            <person name="Kohlen W."/>
            <person name="Bisseling T."/>
            <person name="Smit S."/>
            <person name="Geurts R."/>
        </authorList>
    </citation>
    <scope>NUCLEOTIDE SEQUENCE [LARGE SCALE GENOMIC DNA]</scope>
    <source>
        <strain evidence="3">cv. RG33-2</strain>
    </source>
</reference>
<organism evidence="2 3">
    <name type="scientific">Trema orientale</name>
    <name type="common">Charcoal tree</name>
    <name type="synonym">Celtis orientalis</name>
    <dbReference type="NCBI Taxonomy" id="63057"/>
    <lineage>
        <taxon>Eukaryota</taxon>
        <taxon>Viridiplantae</taxon>
        <taxon>Streptophyta</taxon>
        <taxon>Embryophyta</taxon>
        <taxon>Tracheophyta</taxon>
        <taxon>Spermatophyta</taxon>
        <taxon>Magnoliopsida</taxon>
        <taxon>eudicotyledons</taxon>
        <taxon>Gunneridae</taxon>
        <taxon>Pentapetalae</taxon>
        <taxon>rosids</taxon>
        <taxon>fabids</taxon>
        <taxon>Rosales</taxon>
        <taxon>Cannabaceae</taxon>
        <taxon>Trema</taxon>
    </lineage>
</organism>
<protein>
    <submittedName>
        <fullName evidence="2">Uncharacterized protein</fullName>
    </submittedName>
</protein>
<feature type="compositionally biased region" description="Polar residues" evidence="1">
    <location>
        <begin position="17"/>
        <end position="32"/>
    </location>
</feature>
<name>A0A2P5AXH4_TREOI</name>
<accession>A0A2P5AXH4</accession>
<dbReference type="Proteomes" id="UP000237000">
    <property type="component" value="Unassembled WGS sequence"/>
</dbReference>
<dbReference type="AlphaFoldDB" id="A0A2P5AXH4"/>
<proteinExistence type="predicted"/>
<evidence type="ECO:0000313" key="2">
    <source>
        <dbReference type="EMBL" id="PON41237.1"/>
    </source>
</evidence>
<sequence>MRKQKTIEEKEEEEDSYNQYQDLDMSANSESWRPSWGRRSSALDRRKKRLYDWEWRLRESSLRRDERTRKRGFWGLDWSL</sequence>
<gene>
    <name evidence="2" type="ORF">TorRG33x02_338590</name>
</gene>
<dbReference type="EMBL" id="JXTC01000665">
    <property type="protein sequence ID" value="PON41237.1"/>
    <property type="molecule type" value="Genomic_DNA"/>
</dbReference>
<evidence type="ECO:0000256" key="1">
    <source>
        <dbReference type="SAM" id="MobiDB-lite"/>
    </source>
</evidence>
<feature type="region of interest" description="Disordered" evidence="1">
    <location>
        <begin position="1"/>
        <end position="39"/>
    </location>
</feature>
<evidence type="ECO:0000313" key="3">
    <source>
        <dbReference type="Proteomes" id="UP000237000"/>
    </source>
</evidence>
<dbReference type="InParanoid" id="A0A2P5AXH4"/>
<comment type="caution">
    <text evidence="2">The sequence shown here is derived from an EMBL/GenBank/DDBJ whole genome shotgun (WGS) entry which is preliminary data.</text>
</comment>